<reference evidence="1 2" key="1">
    <citation type="submission" date="2020-02" db="EMBL/GenBank/DDBJ databases">
        <authorList>
            <person name="Hogendoorn C."/>
        </authorList>
    </citation>
    <scope>NUCLEOTIDE SEQUENCE [LARGE SCALE GENOMIC DNA]</scope>
    <source>
        <strain evidence="1">R501</strain>
    </source>
</reference>
<organism evidence="1 2">
    <name type="scientific">Candidatus Hydrogenisulfobacillus filiaventi</name>
    <dbReference type="NCBI Taxonomy" id="2707344"/>
    <lineage>
        <taxon>Bacteria</taxon>
        <taxon>Bacillati</taxon>
        <taxon>Bacillota</taxon>
        <taxon>Clostridia</taxon>
        <taxon>Eubacteriales</taxon>
        <taxon>Clostridiales Family XVII. Incertae Sedis</taxon>
        <taxon>Candidatus Hydrogenisulfobacillus</taxon>
    </lineage>
</organism>
<proteinExistence type="predicted"/>
<evidence type="ECO:0000313" key="2">
    <source>
        <dbReference type="Proteomes" id="UP000503399"/>
    </source>
</evidence>
<evidence type="ECO:0000313" key="1">
    <source>
        <dbReference type="EMBL" id="CAB1129468.1"/>
    </source>
</evidence>
<gene>
    <name evidence="1" type="ORF">R50_1971</name>
</gene>
<accession>A0A6F8ZI49</accession>
<sequence length="85" mass="9322">MRAGGYIRAALVFVPPDRPLTGATTRSSQNERELRFSCVGRTLAAYDSKPPAQPGACYLPGISRGWPSSRPAGFLWGKRKDRDLN</sequence>
<dbReference type="AlphaFoldDB" id="A0A6F8ZI49"/>
<dbReference type="Proteomes" id="UP000503399">
    <property type="component" value="Chromosome"/>
</dbReference>
<name>A0A6F8ZI49_9FIRM</name>
<protein>
    <submittedName>
        <fullName evidence="1">Uncharacterized protein</fullName>
    </submittedName>
</protein>
<dbReference type="EMBL" id="LR778114">
    <property type="protein sequence ID" value="CAB1129468.1"/>
    <property type="molecule type" value="Genomic_DNA"/>
</dbReference>
<dbReference type="KEGG" id="hfv:R50_1971"/>
<keyword evidence="2" id="KW-1185">Reference proteome</keyword>